<reference evidence="3" key="3">
    <citation type="submission" date="2018-08" db="UniProtKB">
        <authorList>
            <consortium name="EnsemblPlants"/>
        </authorList>
    </citation>
    <scope>IDENTIFICATION</scope>
    <source>
        <strain evidence="3">cv. Bd21</strain>
    </source>
</reference>
<feature type="region of interest" description="Disordered" evidence="1">
    <location>
        <begin position="76"/>
        <end position="111"/>
    </location>
</feature>
<reference evidence="2 3" key="1">
    <citation type="journal article" date="2010" name="Nature">
        <title>Genome sequencing and analysis of the model grass Brachypodium distachyon.</title>
        <authorList>
            <consortium name="International Brachypodium Initiative"/>
        </authorList>
    </citation>
    <scope>NUCLEOTIDE SEQUENCE [LARGE SCALE GENOMIC DNA]</scope>
    <source>
        <strain evidence="2 3">Bd21</strain>
    </source>
</reference>
<dbReference type="Gramene" id="KQK03917">
    <property type="protein sequence ID" value="KQK03917"/>
    <property type="gene ID" value="BRADI_2g10656v3"/>
</dbReference>
<reference evidence="2" key="2">
    <citation type="submission" date="2017-06" db="EMBL/GenBank/DDBJ databases">
        <title>WGS assembly of Brachypodium distachyon.</title>
        <authorList>
            <consortium name="The International Brachypodium Initiative"/>
            <person name="Lucas S."/>
            <person name="Harmon-Smith M."/>
            <person name="Lail K."/>
            <person name="Tice H."/>
            <person name="Grimwood J."/>
            <person name="Bruce D."/>
            <person name="Barry K."/>
            <person name="Shu S."/>
            <person name="Lindquist E."/>
            <person name="Wang M."/>
            <person name="Pitluck S."/>
            <person name="Vogel J.P."/>
            <person name="Garvin D.F."/>
            <person name="Mockler T.C."/>
            <person name="Schmutz J."/>
            <person name="Rokhsar D."/>
            <person name="Bevan M.W."/>
        </authorList>
    </citation>
    <scope>NUCLEOTIDE SEQUENCE</scope>
    <source>
        <strain evidence="2">Bd21</strain>
    </source>
</reference>
<dbReference type="Proteomes" id="UP000008810">
    <property type="component" value="Chromosome 2"/>
</dbReference>
<dbReference type="AlphaFoldDB" id="A0A0Q3FZW4"/>
<accession>A0A0Q3FZW4</accession>
<evidence type="ECO:0000313" key="3">
    <source>
        <dbReference type="EnsemblPlants" id="KQK03917"/>
    </source>
</evidence>
<evidence type="ECO:0000313" key="2">
    <source>
        <dbReference type="EMBL" id="KQK03917.1"/>
    </source>
</evidence>
<dbReference type="InParanoid" id="A0A0Q3FZW4"/>
<feature type="compositionally biased region" description="Polar residues" evidence="1">
    <location>
        <begin position="261"/>
        <end position="279"/>
    </location>
</feature>
<gene>
    <name evidence="2" type="ORF">BRADI_2g10656v3</name>
</gene>
<proteinExistence type="predicted"/>
<feature type="compositionally biased region" description="Pro residues" evidence="1">
    <location>
        <begin position="96"/>
        <end position="105"/>
    </location>
</feature>
<name>A0A0Q3FZW4_BRADI</name>
<sequence length="285" mass="30944">MDLGFWMPRFACKQTIPPPAKIYGRPVAAALLACTRRHPEDWIRRRRCLLRARAFLLGFYLHRYATDLLLLTEPPPWSQPSSSPVLGATAKTPAKLPAPAPPETPPESSTMAAVKIPSKSASRACVSQACENSDPNILVSPPLPTSKSKTPTTNSARKKRCTPTPPGRSEADVAELEGSSKVRAIRSRVMAKALNSVPNFGAGHIKHLVHAFESPLSISGVTSDTDRAGEETRALLGLQPWKDESDFGVPSDFPDIEPSRRCTSPDGNSNRSSWDSRTSAGERRS</sequence>
<dbReference type="OrthoDB" id="1937095at2759"/>
<dbReference type="EnsemblPlants" id="KQK03917">
    <property type="protein sequence ID" value="KQK03917"/>
    <property type="gene ID" value="BRADI_2g10656v3"/>
</dbReference>
<keyword evidence="4" id="KW-1185">Reference proteome</keyword>
<feature type="region of interest" description="Disordered" evidence="1">
    <location>
        <begin position="136"/>
        <end position="175"/>
    </location>
</feature>
<feature type="region of interest" description="Disordered" evidence="1">
    <location>
        <begin position="235"/>
        <end position="285"/>
    </location>
</feature>
<evidence type="ECO:0000256" key="1">
    <source>
        <dbReference type="SAM" id="MobiDB-lite"/>
    </source>
</evidence>
<evidence type="ECO:0000313" key="4">
    <source>
        <dbReference type="Proteomes" id="UP000008810"/>
    </source>
</evidence>
<feature type="compositionally biased region" description="Low complexity" evidence="1">
    <location>
        <begin position="145"/>
        <end position="155"/>
    </location>
</feature>
<protein>
    <submittedName>
        <fullName evidence="2 3">Uncharacterized protein</fullName>
    </submittedName>
</protein>
<feature type="compositionally biased region" description="Low complexity" evidence="1">
    <location>
        <begin position="79"/>
        <end position="95"/>
    </location>
</feature>
<dbReference type="EMBL" id="CM000881">
    <property type="protein sequence ID" value="KQK03917.1"/>
    <property type="molecule type" value="Genomic_DNA"/>
</dbReference>
<organism evidence="2">
    <name type="scientific">Brachypodium distachyon</name>
    <name type="common">Purple false brome</name>
    <name type="synonym">Trachynia distachya</name>
    <dbReference type="NCBI Taxonomy" id="15368"/>
    <lineage>
        <taxon>Eukaryota</taxon>
        <taxon>Viridiplantae</taxon>
        <taxon>Streptophyta</taxon>
        <taxon>Embryophyta</taxon>
        <taxon>Tracheophyta</taxon>
        <taxon>Spermatophyta</taxon>
        <taxon>Magnoliopsida</taxon>
        <taxon>Liliopsida</taxon>
        <taxon>Poales</taxon>
        <taxon>Poaceae</taxon>
        <taxon>BOP clade</taxon>
        <taxon>Pooideae</taxon>
        <taxon>Stipodae</taxon>
        <taxon>Brachypodieae</taxon>
        <taxon>Brachypodium</taxon>
    </lineage>
</organism>